<organism evidence="2 3">
    <name type="scientific">Metamycoplasma equirhinis</name>
    <dbReference type="NCBI Taxonomy" id="92402"/>
    <lineage>
        <taxon>Bacteria</taxon>
        <taxon>Bacillati</taxon>
        <taxon>Mycoplasmatota</taxon>
        <taxon>Mycoplasmoidales</taxon>
        <taxon>Metamycoplasmataceae</taxon>
        <taxon>Metamycoplasma</taxon>
    </lineage>
</organism>
<dbReference type="RefSeq" id="WP_140031571.1">
    <property type="nucleotide sequence ID" value="NZ_CP137845.1"/>
</dbReference>
<dbReference type="InterPro" id="IPR006379">
    <property type="entry name" value="HAD-SF_hydro_IIB"/>
</dbReference>
<dbReference type="EMBL" id="CP137845">
    <property type="protein sequence ID" value="WPB54106.1"/>
    <property type="molecule type" value="Genomic_DNA"/>
</dbReference>
<evidence type="ECO:0000313" key="3">
    <source>
        <dbReference type="Proteomes" id="UP001303601"/>
    </source>
</evidence>
<dbReference type="InterPro" id="IPR023214">
    <property type="entry name" value="HAD_sf"/>
</dbReference>
<dbReference type="NCBIfam" id="TIGR01484">
    <property type="entry name" value="HAD-SF-IIB"/>
    <property type="match status" value="1"/>
</dbReference>
<accession>A0ABZ0PBD9</accession>
<proteinExistence type="predicted"/>
<comment type="cofactor">
    <cofactor evidence="1">
        <name>Mg(2+)</name>
        <dbReference type="ChEBI" id="CHEBI:18420"/>
    </cofactor>
</comment>
<dbReference type="SUPFAM" id="SSF56784">
    <property type="entry name" value="HAD-like"/>
    <property type="match status" value="1"/>
</dbReference>
<keyword evidence="3" id="KW-1185">Reference proteome</keyword>
<dbReference type="InterPro" id="IPR036412">
    <property type="entry name" value="HAD-like_sf"/>
</dbReference>
<dbReference type="PANTHER" id="PTHR10000:SF8">
    <property type="entry name" value="HAD SUPERFAMILY HYDROLASE-LIKE, TYPE 3"/>
    <property type="match status" value="1"/>
</dbReference>
<evidence type="ECO:0000256" key="1">
    <source>
        <dbReference type="ARBA" id="ARBA00001946"/>
    </source>
</evidence>
<dbReference type="Gene3D" id="3.40.50.1000">
    <property type="entry name" value="HAD superfamily/HAD-like"/>
    <property type="match status" value="1"/>
</dbReference>
<keyword evidence="2" id="KW-0378">Hydrolase</keyword>
<protein>
    <submittedName>
        <fullName evidence="2">HAD family hydrolase</fullName>
        <ecNumber evidence="2">3.1.3.-</ecNumber>
    </submittedName>
</protein>
<dbReference type="Pfam" id="PF08282">
    <property type="entry name" value="Hydrolase_3"/>
    <property type="match status" value="1"/>
</dbReference>
<dbReference type="Proteomes" id="UP001303601">
    <property type="component" value="Chromosome"/>
</dbReference>
<gene>
    <name evidence="2" type="ORF">R9B83_00835</name>
</gene>
<dbReference type="GO" id="GO:0016787">
    <property type="term" value="F:hydrolase activity"/>
    <property type="evidence" value="ECO:0007669"/>
    <property type="project" value="UniProtKB-KW"/>
</dbReference>
<dbReference type="Gene3D" id="3.30.1240.10">
    <property type="match status" value="1"/>
</dbReference>
<dbReference type="PANTHER" id="PTHR10000">
    <property type="entry name" value="PHOSPHOSERINE PHOSPHATASE"/>
    <property type="match status" value="1"/>
</dbReference>
<name>A0ABZ0PBD9_9BACT</name>
<reference evidence="2" key="1">
    <citation type="submission" date="2023-11" db="EMBL/GenBank/DDBJ databases">
        <title>Completed genome sequence of Mycoplasma equirhinis type strain M432/72.</title>
        <authorList>
            <person name="Spergser J."/>
        </authorList>
    </citation>
    <scope>NUCLEOTIDE SEQUENCE [LARGE SCALE GENOMIC DNA]</scope>
    <source>
        <strain evidence="2">M432/72</strain>
    </source>
</reference>
<dbReference type="GeneID" id="94493412"/>
<dbReference type="EC" id="3.1.3.-" evidence="2"/>
<evidence type="ECO:0000313" key="2">
    <source>
        <dbReference type="EMBL" id="WPB54106.1"/>
    </source>
</evidence>
<sequence length="304" mass="35213">MSETTLKPINNKKPIIFSDVDGTIYENFNLLDATLNDIHFAVKNGADFNICTGNAIEERMYNLAKQLKSKFIIGSSGAQIYDRDLGKIIKSWKISFDSLKKIIALVKGQKYQMIFWDNEKYFYLFDHPKSVKIICSYHFSTPERLQKIPKLYQGEYIEPVKIELYSLTNYETEAGANEIYERIKNVENVTIVPTACNVEISAKNITKWSAIEWLMKNNYIETKIEDIMTIGDSNNDFTMLQHTQYSYAMANSSAKILDIAHFFTSSVEQNGLGEAILDYLYRLKNIVKKYMLHEFQNQRNNSNE</sequence>